<gene>
    <name evidence="1" type="ORF">B1L04_28290</name>
</gene>
<protein>
    <submittedName>
        <fullName evidence="1">Uncharacterized protein</fullName>
    </submittedName>
</protein>
<dbReference type="Proteomes" id="UP000189835">
    <property type="component" value="Unassembled WGS sequence"/>
</dbReference>
<organism evidence="1 2">
    <name type="scientific">Microcystis aeruginosa KW</name>
    <dbReference type="NCBI Taxonomy" id="1960155"/>
    <lineage>
        <taxon>Bacteria</taxon>
        <taxon>Bacillati</taxon>
        <taxon>Cyanobacteriota</taxon>
        <taxon>Cyanophyceae</taxon>
        <taxon>Oscillatoriophycideae</taxon>
        <taxon>Chroococcales</taxon>
        <taxon>Microcystaceae</taxon>
        <taxon>Microcystis</taxon>
    </lineage>
</organism>
<sequence>MSRYSSSENPFLEIGFRSASSKGTLQTIQLIGVPGEQLANSEYAVSEKVRLFFDDLIVRTLFRKSRSTPDCDFHTLKIWLYDTETPNRERGYEIPEIDQKDLCLPSKNPASKLEKIYILDNELQGEEYRRWKEVCKELFGNLFSNFIVPPEPPNIVADSLLFKPLVEIIDNFSNTVDRYGKMKKSLFFNALIIQVD</sequence>
<comment type="caution">
    <text evidence="1">The sequence shown here is derived from an EMBL/GenBank/DDBJ whole genome shotgun (WGS) entry which is preliminary data.</text>
</comment>
<name>A0A1V4BL31_MICAE</name>
<evidence type="ECO:0000313" key="2">
    <source>
        <dbReference type="Proteomes" id="UP000189835"/>
    </source>
</evidence>
<dbReference type="EMBL" id="MVGR01000006">
    <property type="protein sequence ID" value="OPF14523.1"/>
    <property type="molecule type" value="Genomic_DNA"/>
</dbReference>
<dbReference type="AlphaFoldDB" id="A0A1V4BL31"/>
<evidence type="ECO:0000313" key="1">
    <source>
        <dbReference type="EMBL" id="OPF14523.1"/>
    </source>
</evidence>
<accession>A0A1V4BL31</accession>
<reference evidence="1 2" key="1">
    <citation type="submission" date="2017-02" db="EMBL/GenBank/DDBJ databases">
        <title>Genome sequence of Microcystis aeruginosa KW.</title>
        <authorList>
            <person name="Oh H.-M."/>
            <person name="Ahn C.-Y."/>
            <person name="Jeong H."/>
            <person name="Srivastava A."/>
            <person name="Lee H.-G."/>
            <person name="Kang S.-R."/>
        </authorList>
    </citation>
    <scope>NUCLEOTIDE SEQUENCE [LARGE SCALE GENOMIC DNA]</scope>
    <source>
        <strain evidence="1 2">KW</strain>
    </source>
</reference>
<dbReference type="RefSeq" id="WP_079210180.1">
    <property type="nucleotide sequence ID" value="NZ_MVGR01000006.1"/>
</dbReference>
<proteinExistence type="predicted"/>